<evidence type="ECO:0000256" key="1">
    <source>
        <dbReference type="SAM" id="MobiDB-lite"/>
    </source>
</evidence>
<feature type="domain" description="Heterokaryon incompatibility" evidence="2">
    <location>
        <begin position="98"/>
        <end position="247"/>
    </location>
</feature>
<sequence length="686" mass="76965">MAHPNVHIAFSPWRLGLHQYAQEQEAQEREELERQALESQRLARERTLEPAVLAEFYRYKPIQGYNSSRVLVLKPGKNTDKLAGRLEYLWIGGEGPRYSALSYVWGEPQSNDVILIDGKRLAITSSLSLALRRLRPAPGQSALRIWVDQICINQRDTVERNQQVRLMHAIFRDANRVLVWLGADPEGDAPRAFQLANALRAIFEDKLLSSLCKSKGADLDWIPVENWKSLRELSKLPWFRRAWIPQEIGTDAEAIVHWGSDSIQWEKLHHSMRKLETHGWELKKKHKIDTGSATQLFRRFVEQPRDKPGGRARHSFIYQLCLSARNSATDPRDYVFSQLGHYSAWIETEQALIIQPDYDNTIAAVYHEIAIRALTVDSSLMLLNAVSDNGESSPPLPGPKALPSWVPRWDAGRFHSLIGYPGRYQAFGSTKSRITKDSFEDNFDTLVIKGIVVDTIDKVTAKFTPRCFSPESSKKELIQTAWRLCQPPSPRPVAGQPSKREPSSLKFTTQGTYQNDASFPPLKAFLDALAPSAVFSHISSPSSSSPTSLDIAYASGIAVLSKLFPAAAFSTKHDPRKSPNSEATPTDYKPPQPNPTTWLQAAEDHAVHRCFAVTKESRYFAMVPPTTKTGDILCILKGGETPYVLRVDPKAADKRLFVGEAYVPGLMKDASGLFGPGMELGTFRLR</sequence>
<gene>
    <name evidence="3" type="ORF">C8A05DRAFT_37998</name>
</gene>
<organism evidence="3 4">
    <name type="scientific">Staphylotrichum tortipilum</name>
    <dbReference type="NCBI Taxonomy" id="2831512"/>
    <lineage>
        <taxon>Eukaryota</taxon>
        <taxon>Fungi</taxon>
        <taxon>Dikarya</taxon>
        <taxon>Ascomycota</taxon>
        <taxon>Pezizomycotina</taxon>
        <taxon>Sordariomycetes</taxon>
        <taxon>Sordariomycetidae</taxon>
        <taxon>Sordariales</taxon>
        <taxon>Chaetomiaceae</taxon>
        <taxon>Staphylotrichum</taxon>
    </lineage>
</organism>
<feature type="region of interest" description="Disordered" evidence="1">
    <location>
        <begin position="486"/>
        <end position="506"/>
    </location>
</feature>
<dbReference type="InterPro" id="IPR052895">
    <property type="entry name" value="HetReg/Transcr_Mod"/>
</dbReference>
<dbReference type="Pfam" id="PF06985">
    <property type="entry name" value="HET"/>
    <property type="match status" value="1"/>
</dbReference>
<dbReference type="InterPro" id="IPR010730">
    <property type="entry name" value="HET"/>
</dbReference>
<reference evidence="3" key="2">
    <citation type="submission" date="2023-05" db="EMBL/GenBank/DDBJ databases">
        <authorList>
            <consortium name="Lawrence Berkeley National Laboratory"/>
            <person name="Steindorff A."/>
            <person name="Hensen N."/>
            <person name="Bonometti L."/>
            <person name="Westerberg I."/>
            <person name="Brannstrom I.O."/>
            <person name="Guillou S."/>
            <person name="Cros-Aarteil S."/>
            <person name="Calhoun S."/>
            <person name="Haridas S."/>
            <person name="Kuo A."/>
            <person name="Mondo S."/>
            <person name="Pangilinan J."/>
            <person name="Riley R."/>
            <person name="Labutti K."/>
            <person name="Andreopoulos B."/>
            <person name="Lipzen A."/>
            <person name="Chen C."/>
            <person name="Yanf M."/>
            <person name="Daum C."/>
            <person name="Ng V."/>
            <person name="Clum A."/>
            <person name="Ohm R."/>
            <person name="Martin F."/>
            <person name="Silar P."/>
            <person name="Natvig D."/>
            <person name="Lalanne C."/>
            <person name="Gautier V."/>
            <person name="Ament-Velasquez S.L."/>
            <person name="Kruys A."/>
            <person name="Hutchinson M.I."/>
            <person name="Powell A.J."/>
            <person name="Barry K."/>
            <person name="Miller A.N."/>
            <person name="Grigoriev I.V."/>
            <person name="Debuchy R."/>
            <person name="Gladieux P."/>
            <person name="Thoren M.H."/>
            <person name="Johannesson H."/>
        </authorList>
    </citation>
    <scope>NUCLEOTIDE SEQUENCE</scope>
    <source>
        <strain evidence="3">CBS 103.79</strain>
    </source>
</reference>
<evidence type="ECO:0000313" key="3">
    <source>
        <dbReference type="EMBL" id="KAK3898412.1"/>
    </source>
</evidence>
<keyword evidence="4" id="KW-1185">Reference proteome</keyword>
<dbReference type="PANTHER" id="PTHR24148:SF64">
    <property type="entry name" value="HETEROKARYON INCOMPATIBILITY DOMAIN-CONTAINING PROTEIN"/>
    <property type="match status" value="1"/>
</dbReference>
<evidence type="ECO:0000313" key="4">
    <source>
        <dbReference type="Proteomes" id="UP001303889"/>
    </source>
</evidence>
<comment type="caution">
    <text evidence="3">The sequence shown here is derived from an EMBL/GenBank/DDBJ whole genome shotgun (WGS) entry which is preliminary data.</text>
</comment>
<dbReference type="Proteomes" id="UP001303889">
    <property type="component" value="Unassembled WGS sequence"/>
</dbReference>
<feature type="region of interest" description="Disordered" evidence="1">
    <location>
        <begin position="571"/>
        <end position="596"/>
    </location>
</feature>
<protein>
    <submittedName>
        <fullName evidence="3">Heterokaryon incompatibility protein-domain-containing protein</fullName>
    </submittedName>
</protein>
<proteinExistence type="predicted"/>
<accession>A0AAN6RPA0</accession>
<dbReference type="EMBL" id="MU855941">
    <property type="protein sequence ID" value="KAK3898412.1"/>
    <property type="molecule type" value="Genomic_DNA"/>
</dbReference>
<reference evidence="3" key="1">
    <citation type="journal article" date="2023" name="Mol. Phylogenet. Evol.">
        <title>Genome-scale phylogeny and comparative genomics of the fungal order Sordariales.</title>
        <authorList>
            <person name="Hensen N."/>
            <person name="Bonometti L."/>
            <person name="Westerberg I."/>
            <person name="Brannstrom I.O."/>
            <person name="Guillou S."/>
            <person name="Cros-Aarteil S."/>
            <person name="Calhoun S."/>
            <person name="Haridas S."/>
            <person name="Kuo A."/>
            <person name="Mondo S."/>
            <person name="Pangilinan J."/>
            <person name="Riley R."/>
            <person name="LaButti K."/>
            <person name="Andreopoulos B."/>
            <person name="Lipzen A."/>
            <person name="Chen C."/>
            <person name="Yan M."/>
            <person name="Daum C."/>
            <person name="Ng V."/>
            <person name="Clum A."/>
            <person name="Steindorff A."/>
            <person name="Ohm R.A."/>
            <person name="Martin F."/>
            <person name="Silar P."/>
            <person name="Natvig D.O."/>
            <person name="Lalanne C."/>
            <person name="Gautier V."/>
            <person name="Ament-Velasquez S.L."/>
            <person name="Kruys A."/>
            <person name="Hutchinson M.I."/>
            <person name="Powell A.J."/>
            <person name="Barry K."/>
            <person name="Miller A.N."/>
            <person name="Grigoriev I.V."/>
            <person name="Debuchy R."/>
            <person name="Gladieux P."/>
            <person name="Hiltunen Thoren M."/>
            <person name="Johannesson H."/>
        </authorList>
    </citation>
    <scope>NUCLEOTIDE SEQUENCE</scope>
    <source>
        <strain evidence="3">CBS 103.79</strain>
    </source>
</reference>
<evidence type="ECO:0000259" key="2">
    <source>
        <dbReference type="Pfam" id="PF06985"/>
    </source>
</evidence>
<dbReference type="AlphaFoldDB" id="A0AAN6RPA0"/>
<dbReference type="PANTHER" id="PTHR24148">
    <property type="entry name" value="ANKYRIN REPEAT DOMAIN-CONTAINING PROTEIN 39 HOMOLOG-RELATED"/>
    <property type="match status" value="1"/>
</dbReference>
<name>A0AAN6RPA0_9PEZI</name>